<evidence type="ECO:0000313" key="1">
    <source>
        <dbReference type="EMBL" id="KFM80131.1"/>
    </source>
</evidence>
<dbReference type="AlphaFoldDB" id="A0A087URZ2"/>
<evidence type="ECO:0000313" key="2">
    <source>
        <dbReference type="Proteomes" id="UP000054359"/>
    </source>
</evidence>
<dbReference type="EMBL" id="KK121293">
    <property type="protein sequence ID" value="KFM80131.1"/>
    <property type="molecule type" value="Genomic_DNA"/>
</dbReference>
<accession>A0A087URZ2</accession>
<protein>
    <submittedName>
        <fullName evidence="1">Uncharacterized protein</fullName>
    </submittedName>
</protein>
<feature type="non-terminal residue" evidence="1">
    <location>
        <position position="39"/>
    </location>
</feature>
<organism evidence="1 2">
    <name type="scientific">Stegodyphus mimosarum</name>
    <name type="common">African social velvet spider</name>
    <dbReference type="NCBI Taxonomy" id="407821"/>
    <lineage>
        <taxon>Eukaryota</taxon>
        <taxon>Metazoa</taxon>
        <taxon>Ecdysozoa</taxon>
        <taxon>Arthropoda</taxon>
        <taxon>Chelicerata</taxon>
        <taxon>Arachnida</taxon>
        <taxon>Araneae</taxon>
        <taxon>Araneomorphae</taxon>
        <taxon>Entelegynae</taxon>
        <taxon>Eresoidea</taxon>
        <taxon>Eresidae</taxon>
        <taxon>Stegodyphus</taxon>
    </lineage>
</organism>
<name>A0A087URZ2_STEMI</name>
<proteinExistence type="predicted"/>
<keyword evidence="2" id="KW-1185">Reference proteome</keyword>
<reference evidence="1 2" key="1">
    <citation type="submission" date="2013-11" db="EMBL/GenBank/DDBJ databases">
        <title>Genome sequencing of Stegodyphus mimosarum.</title>
        <authorList>
            <person name="Bechsgaard J."/>
        </authorList>
    </citation>
    <scope>NUCLEOTIDE SEQUENCE [LARGE SCALE GENOMIC DNA]</scope>
</reference>
<gene>
    <name evidence="1" type="ORF">X975_16001</name>
</gene>
<sequence>MLVDSGYRSIMSPENESTLKGNIDCNADCGAVKPLNNPI</sequence>
<dbReference type="Proteomes" id="UP000054359">
    <property type="component" value="Unassembled WGS sequence"/>
</dbReference>